<protein>
    <submittedName>
        <fullName evidence="2">Uncharacterized protein</fullName>
    </submittedName>
</protein>
<comment type="caution">
    <text evidence="2">The sequence shown here is derived from an EMBL/GenBank/DDBJ whole genome shotgun (WGS) entry which is preliminary data.</text>
</comment>
<evidence type="ECO:0000313" key="3">
    <source>
        <dbReference type="Proteomes" id="UP000319728"/>
    </source>
</evidence>
<evidence type="ECO:0000313" key="2">
    <source>
        <dbReference type="EMBL" id="TWJ30936.1"/>
    </source>
</evidence>
<proteinExistence type="predicted"/>
<dbReference type="EMBL" id="VLLP01000001">
    <property type="protein sequence ID" value="TWJ30936.1"/>
    <property type="molecule type" value="Genomic_DNA"/>
</dbReference>
<name>A0A562WL61_9ACTN</name>
<gene>
    <name evidence="2" type="ORF">JD81_04485</name>
</gene>
<reference evidence="2 3" key="1">
    <citation type="submission" date="2019-07" db="EMBL/GenBank/DDBJ databases">
        <title>R&amp;d 2014.</title>
        <authorList>
            <person name="Klenk H.-P."/>
        </authorList>
    </citation>
    <scope>NUCLEOTIDE SEQUENCE [LARGE SCALE GENOMIC DNA]</scope>
    <source>
        <strain evidence="2 3">DSM 43912</strain>
    </source>
</reference>
<feature type="region of interest" description="Disordered" evidence="1">
    <location>
        <begin position="1"/>
        <end position="65"/>
    </location>
</feature>
<evidence type="ECO:0000256" key="1">
    <source>
        <dbReference type="SAM" id="MobiDB-lite"/>
    </source>
</evidence>
<dbReference type="Proteomes" id="UP000319728">
    <property type="component" value="Unassembled WGS sequence"/>
</dbReference>
<feature type="compositionally biased region" description="Basic and acidic residues" evidence="1">
    <location>
        <begin position="49"/>
        <end position="61"/>
    </location>
</feature>
<dbReference type="AlphaFoldDB" id="A0A562WL61"/>
<sequence>MTSLARPGRYDEALPPVASTPASLEAVPGTTAVELPNGTRGRSGPGWGRGERGRGEEEVRGGELPARHRQVVDGLKNREEWLPAGPVEVTPPAGRTGCRPRRGRHSVAGLARGRSCRTVPRTVRSGRRTRGQSASGGGQTTPGWGCRTVPMGGWLRRDAIPPATDPGKPSRPGPGRQGRTSGRALHLVALALARSTVCGSAADSEDGGVGRRVGLTHRQTDGCCPDPDSSAGSVTLPTACHRSGVVT</sequence>
<organism evidence="2 3">
    <name type="scientific">Micromonospora sagamiensis</name>
    <dbReference type="NCBI Taxonomy" id="47875"/>
    <lineage>
        <taxon>Bacteria</taxon>
        <taxon>Bacillati</taxon>
        <taxon>Actinomycetota</taxon>
        <taxon>Actinomycetes</taxon>
        <taxon>Micromonosporales</taxon>
        <taxon>Micromonosporaceae</taxon>
        <taxon>Micromonospora</taxon>
    </lineage>
</organism>
<accession>A0A562WL61</accession>
<feature type="region of interest" description="Disordered" evidence="1">
    <location>
        <begin position="84"/>
        <end position="180"/>
    </location>
</feature>
<keyword evidence="3" id="KW-1185">Reference proteome</keyword>